<feature type="domain" description="Disease resistance R13L4/SHOC-2-like LRR" evidence="8">
    <location>
        <begin position="189"/>
        <end position="330"/>
    </location>
</feature>
<accession>M1ARU1</accession>
<dbReference type="EnsemblPlants" id="PGSC0003DMT400028879">
    <property type="protein sequence ID" value="PGSC0003DMT400028879"/>
    <property type="gene ID" value="PGSC0003DMG400011114"/>
</dbReference>
<dbReference type="InterPro" id="IPR042197">
    <property type="entry name" value="Apaf_helical"/>
</dbReference>
<dbReference type="InterPro" id="IPR058922">
    <property type="entry name" value="WHD_DRP"/>
</dbReference>
<evidence type="ECO:0000313" key="9">
    <source>
        <dbReference type="EnsemblPlants" id="PGSC0003DMT400028879"/>
    </source>
</evidence>
<reference evidence="10" key="1">
    <citation type="journal article" date="2011" name="Nature">
        <title>Genome sequence and analysis of the tuber crop potato.</title>
        <authorList>
            <consortium name="The Potato Genome Sequencing Consortium"/>
        </authorList>
    </citation>
    <scope>NUCLEOTIDE SEQUENCE [LARGE SCALE GENOMIC DNA]</scope>
    <source>
        <strain evidence="10">cv. DM1-3 516 R44</strain>
    </source>
</reference>
<protein>
    <submittedName>
        <fullName evidence="9">Cc-nbs-lrr resistance protein</fullName>
    </submittedName>
</protein>
<comment type="similarity">
    <text evidence="1">Belongs to the disease resistance NB-LRR family.</text>
</comment>
<keyword evidence="5" id="KW-0611">Plant defense</keyword>
<keyword evidence="10" id="KW-1185">Reference proteome</keyword>
<dbReference type="Gene3D" id="1.10.8.430">
    <property type="entry name" value="Helical domain of apoptotic protease-activating factors"/>
    <property type="match status" value="1"/>
</dbReference>
<sequence length="338" mass="39192">MCQGLPLAASVLGGLLCNKEKHEWQAILDGNHLVAGEDDKGENSIKKILKLSYDYLPSPHLKKCFAYFAMFPKDFEFEKDQLIQLWMAEGFLRPCQETPVMEDVGNKFFQLLLQYSLLQDVKIDELNNITHCKMHDLVHDLAEDILKSKLFDQKSVRGENLSQVRYFGWNSPILEGFKLSRSGIKELSAKIGKLIYLRYLDLSDTQIEALPNSICKLYNLQTFRVNDYSSLRKLPEEMANMISLRHIYCSYHYKFDMQIPLNMGQLTCVQTLEFFKVGSEKGRRIEELGHLKNLRGELTIRGLQSVRTKEEARAAYLQEKPNIYKLTYLWSHDESDVC</sequence>
<dbReference type="HOGENOM" id="CLU_000837_8_11_1"/>
<dbReference type="Pfam" id="PF23598">
    <property type="entry name" value="LRR_14"/>
    <property type="match status" value="1"/>
</dbReference>
<evidence type="ECO:0000313" key="10">
    <source>
        <dbReference type="Proteomes" id="UP000011115"/>
    </source>
</evidence>
<evidence type="ECO:0000256" key="4">
    <source>
        <dbReference type="ARBA" id="ARBA00022741"/>
    </source>
</evidence>
<name>M1ARU1_SOLTU</name>
<keyword evidence="6" id="KW-0067">ATP-binding</keyword>
<evidence type="ECO:0000256" key="1">
    <source>
        <dbReference type="ARBA" id="ARBA00008894"/>
    </source>
</evidence>
<dbReference type="FunFam" id="1.10.10.10:FF:000322">
    <property type="entry name" value="Probable disease resistance protein At1g63360"/>
    <property type="match status" value="1"/>
</dbReference>
<evidence type="ECO:0000256" key="3">
    <source>
        <dbReference type="ARBA" id="ARBA00022737"/>
    </source>
</evidence>
<keyword evidence="4" id="KW-0547">Nucleotide-binding</keyword>
<dbReference type="InterPro" id="IPR032675">
    <property type="entry name" value="LRR_dom_sf"/>
</dbReference>
<dbReference type="Gramene" id="PGSC0003DMT400028879">
    <property type="protein sequence ID" value="PGSC0003DMT400028879"/>
    <property type="gene ID" value="PGSC0003DMG400011114"/>
</dbReference>
<keyword evidence="3" id="KW-0677">Repeat</keyword>
<dbReference type="InterPro" id="IPR044974">
    <property type="entry name" value="Disease_R_plants"/>
</dbReference>
<dbReference type="OMA" id="HEWSAME"/>
<evidence type="ECO:0000259" key="7">
    <source>
        <dbReference type="Pfam" id="PF23559"/>
    </source>
</evidence>
<dbReference type="eggNOG" id="KOG4658">
    <property type="taxonomic scope" value="Eukaryota"/>
</dbReference>
<dbReference type="GO" id="GO:0006952">
    <property type="term" value="P:defense response"/>
    <property type="evidence" value="ECO:0007669"/>
    <property type="project" value="UniProtKB-KW"/>
</dbReference>
<dbReference type="InterPro" id="IPR027417">
    <property type="entry name" value="P-loop_NTPase"/>
</dbReference>
<dbReference type="Pfam" id="PF23559">
    <property type="entry name" value="WHD_DRP"/>
    <property type="match status" value="1"/>
</dbReference>
<evidence type="ECO:0000259" key="8">
    <source>
        <dbReference type="Pfam" id="PF23598"/>
    </source>
</evidence>
<feature type="domain" description="Disease resistance protein winged helix" evidence="7">
    <location>
        <begin position="70"/>
        <end position="142"/>
    </location>
</feature>
<dbReference type="InParanoid" id="M1ARU1"/>
<evidence type="ECO:0000256" key="5">
    <source>
        <dbReference type="ARBA" id="ARBA00022821"/>
    </source>
</evidence>
<dbReference type="PaxDb" id="4113-PGSC0003DMT400028879"/>
<dbReference type="GO" id="GO:0005524">
    <property type="term" value="F:ATP binding"/>
    <property type="evidence" value="ECO:0007669"/>
    <property type="project" value="UniProtKB-KW"/>
</dbReference>
<dbReference type="AlphaFoldDB" id="M1ARU1"/>
<dbReference type="Gene3D" id="1.10.10.10">
    <property type="entry name" value="Winged helix-like DNA-binding domain superfamily/Winged helix DNA-binding domain"/>
    <property type="match status" value="1"/>
</dbReference>
<dbReference type="SUPFAM" id="SSF52540">
    <property type="entry name" value="P-loop containing nucleoside triphosphate hydrolases"/>
    <property type="match status" value="1"/>
</dbReference>
<dbReference type="Proteomes" id="UP000011115">
    <property type="component" value="Unassembled WGS sequence"/>
</dbReference>
<keyword evidence="2" id="KW-0433">Leucine-rich repeat</keyword>
<dbReference type="PANTHER" id="PTHR23155">
    <property type="entry name" value="DISEASE RESISTANCE PROTEIN RP"/>
    <property type="match status" value="1"/>
</dbReference>
<evidence type="ECO:0000256" key="2">
    <source>
        <dbReference type="ARBA" id="ARBA00022614"/>
    </source>
</evidence>
<dbReference type="InterPro" id="IPR055414">
    <property type="entry name" value="LRR_R13L4/SHOC2-like"/>
</dbReference>
<dbReference type="PANTHER" id="PTHR23155:SF1139">
    <property type="entry name" value="CC-NBS-LRR RESISTANCE PROTEIN"/>
    <property type="match status" value="1"/>
</dbReference>
<dbReference type="Gene3D" id="3.80.10.10">
    <property type="entry name" value="Ribonuclease Inhibitor"/>
    <property type="match status" value="1"/>
</dbReference>
<proteinExistence type="inferred from homology"/>
<reference evidence="9" key="2">
    <citation type="submission" date="2015-06" db="UniProtKB">
        <authorList>
            <consortium name="EnsemblPlants"/>
        </authorList>
    </citation>
    <scope>IDENTIFICATION</scope>
    <source>
        <strain evidence="9">DM1-3 516 R44</strain>
    </source>
</reference>
<evidence type="ECO:0000256" key="6">
    <source>
        <dbReference type="ARBA" id="ARBA00022840"/>
    </source>
</evidence>
<dbReference type="SUPFAM" id="SSF52058">
    <property type="entry name" value="L domain-like"/>
    <property type="match status" value="1"/>
</dbReference>
<dbReference type="InterPro" id="IPR036388">
    <property type="entry name" value="WH-like_DNA-bd_sf"/>
</dbReference>
<organism evidence="9 10">
    <name type="scientific">Solanum tuberosum</name>
    <name type="common">Potato</name>
    <dbReference type="NCBI Taxonomy" id="4113"/>
    <lineage>
        <taxon>Eukaryota</taxon>
        <taxon>Viridiplantae</taxon>
        <taxon>Streptophyta</taxon>
        <taxon>Embryophyta</taxon>
        <taxon>Tracheophyta</taxon>
        <taxon>Spermatophyta</taxon>
        <taxon>Magnoliopsida</taxon>
        <taxon>eudicotyledons</taxon>
        <taxon>Gunneridae</taxon>
        <taxon>Pentapetalae</taxon>
        <taxon>asterids</taxon>
        <taxon>lamiids</taxon>
        <taxon>Solanales</taxon>
        <taxon>Solanaceae</taxon>
        <taxon>Solanoideae</taxon>
        <taxon>Solaneae</taxon>
        <taxon>Solanum</taxon>
    </lineage>
</organism>